<dbReference type="GO" id="GO:0022857">
    <property type="term" value="F:transmembrane transporter activity"/>
    <property type="evidence" value="ECO:0007669"/>
    <property type="project" value="InterPro"/>
</dbReference>
<feature type="transmembrane region" description="Helical" evidence="6">
    <location>
        <begin position="496"/>
        <end position="519"/>
    </location>
</feature>
<keyword evidence="3 6" id="KW-1133">Transmembrane helix</keyword>
<feature type="compositionally biased region" description="Basic residues" evidence="5">
    <location>
        <begin position="327"/>
        <end position="340"/>
    </location>
</feature>
<evidence type="ECO:0000256" key="4">
    <source>
        <dbReference type="ARBA" id="ARBA00023136"/>
    </source>
</evidence>
<dbReference type="EMBL" id="JBBCAQ010000034">
    <property type="protein sequence ID" value="KAK7579586.1"/>
    <property type="molecule type" value="Genomic_DNA"/>
</dbReference>
<keyword evidence="2 6" id="KW-0812">Transmembrane</keyword>
<keyword evidence="4 6" id="KW-0472">Membrane</keyword>
<dbReference type="Pfam" id="PF00083">
    <property type="entry name" value="Sugar_tr"/>
    <property type="match status" value="2"/>
</dbReference>
<evidence type="ECO:0000256" key="2">
    <source>
        <dbReference type="ARBA" id="ARBA00022692"/>
    </source>
</evidence>
<dbReference type="InterPro" id="IPR050549">
    <property type="entry name" value="MFS_Trehalose_Transporter"/>
</dbReference>
<feature type="transmembrane region" description="Helical" evidence="6">
    <location>
        <begin position="464"/>
        <end position="484"/>
    </location>
</feature>
<feature type="transmembrane region" description="Helical" evidence="6">
    <location>
        <begin position="808"/>
        <end position="831"/>
    </location>
</feature>
<dbReference type="InterPro" id="IPR005828">
    <property type="entry name" value="MFS_sugar_transport-like"/>
</dbReference>
<reference evidence="8 9" key="1">
    <citation type="submission" date="2024-03" db="EMBL/GenBank/DDBJ databases">
        <title>Adaptation during the transition from Ophiocordyceps entomopathogen to insect associate is accompanied by gene loss and intensified selection.</title>
        <authorList>
            <person name="Ward C.M."/>
            <person name="Onetto C.A."/>
            <person name="Borneman A.R."/>
        </authorList>
    </citation>
    <scope>NUCLEOTIDE SEQUENCE [LARGE SCALE GENOMIC DNA]</scope>
    <source>
        <strain evidence="8">AWRI1</strain>
        <tissue evidence="8">Single Adult Female</tissue>
    </source>
</reference>
<feature type="region of interest" description="Disordered" evidence="5">
    <location>
        <begin position="317"/>
        <end position="355"/>
    </location>
</feature>
<feature type="region of interest" description="Disordered" evidence="5">
    <location>
        <begin position="158"/>
        <end position="191"/>
    </location>
</feature>
<feature type="transmembrane region" description="Helical" evidence="6">
    <location>
        <begin position="904"/>
        <end position="925"/>
    </location>
</feature>
<dbReference type="GO" id="GO:0016020">
    <property type="term" value="C:membrane"/>
    <property type="evidence" value="ECO:0007669"/>
    <property type="project" value="UniProtKB-SubCell"/>
</dbReference>
<dbReference type="Gene3D" id="1.20.1250.20">
    <property type="entry name" value="MFS general substrate transporter like domains"/>
    <property type="match status" value="1"/>
</dbReference>
<feature type="transmembrane region" description="Helical" evidence="6">
    <location>
        <begin position="838"/>
        <end position="859"/>
    </location>
</feature>
<evidence type="ECO:0000256" key="3">
    <source>
        <dbReference type="ARBA" id="ARBA00022989"/>
    </source>
</evidence>
<gene>
    <name evidence="8" type="ORF">V9T40_000215</name>
</gene>
<dbReference type="PANTHER" id="PTHR48021">
    <property type="match status" value="1"/>
</dbReference>
<dbReference type="PROSITE" id="PS50850">
    <property type="entry name" value="MFS"/>
    <property type="match status" value="1"/>
</dbReference>
<dbReference type="Proteomes" id="UP001367676">
    <property type="component" value="Unassembled WGS sequence"/>
</dbReference>
<comment type="subcellular location">
    <subcellularLocation>
        <location evidence="1">Membrane</location>
        <topology evidence="1">Multi-pass membrane protein</topology>
    </subcellularLocation>
</comment>
<feature type="transmembrane region" description="Helical" evidence="6">
    <location>
        <begin position="771"/>
        <end position="788"/>
    </location>
</feature>
<feature type="transmembrane region" description="Helical" evidence="6">
    <location>
        <begin position="585"/>
        <end position="609"/>
    </location>
</feature>
<dbReference type="InterPro" id="IPR005829">
    <property type="entry name" value="Sugar_transporter_CS"/>
</dbReference>
<feature type="transmembrane region" description="Helical" evidence="6">
    <location>
        <begin position="539"/>
        <end position="564"/>
    </location>
</feature>
<keyword evidence="9" id="KW-1185">Reference proteome</keyword>
<dbReference type="PANTHER" id="PTHR48021:SF39">
    <property type="entry name" value="MAJOR FACILITATOR SUPERFAMILY (MFS) PROFILE DOMAIN-CONTAINING PROTEIN"/>
    <property type="match status" value="1"/>
</dbReference>
<feature type="transmembrane region" description="Helical" evidence="6">
    <location>
        <begin position="871"/>
        <end position="892"/>
    </location>
</feature>
<organism evidence="8 9">
    <name type="scientific">Parthenolecanium corni</name>
    <dbReference type="NCBI Taxonomy" id="536013"/>
    <lineage>
        <taxon>Eukaryota</taxon>
        <taxon>Metazoa</taxon>
        <taxon>Ecdysozoa</taxon>
        <taxon>Arthropoda</taxon>
        <taxon>Hexapoda</taxon>
        <taxon>Insecta</taxon>
        <taxon>Pterygota</taxon>
        <taxon>Neoptera</taxon>
        <taxon>Paraneoptera</taxon>
        <taxon>Hemiptera</taxon>
        <taxon>Sternorrhyncha</taxon>
        <taxon>Coccoidea</taxon>
        <taxon>Coccidae</taxon>
        <taxon>Parthenolecanium</taxon>
    </lineage>
</organism>
<dbReference type="SUPFAM" id="SSF103473">
    <property type="entry name" value="MFS general substrate transporter"/>
    <property type="match status" value="1"/>
</dbReference>
<feature type="domain" description="Major facilitator superfamily (MFS) profile" evidence="7">
    <location>
        <begin position="456"/>
        <end position="959"/>
    </location>
</feature>
<evidence type="ECO:0000256" key="5">
    <source>
        <dbReference type="SAM" id="MobiDB-lite"/>
    </source>
</evidence>
<name>A0AAN9TQ06_9HEMI</name>
<protein>
    <recommendedName>
        <fullName evidence="7">Major facilitator superfamily (MFS) profile domain-containing protein</fullName>
    </recommendedName>
</protein>
<feature type="transmembrane region" description="Helical" evidence="6">
    <location>
        <begin position="615"/>
        <end position="638"/>
    </location>
</feature>
<evidence type="ECO:0000259" key="7">
    <source>
        <dbReference type="PROSITE" id="PS50850"/>
    </source>
</evidence>
<sequence>MEYEYELENEFRLAESALIPDRRAFSPSPHPLRASTAHSNAAANQSISLMHTCNALCISFHFISFHFISFSSPPSTRTHATRAARCVPTALVGRAAGTYHYLDLDLYLGGAYDTEKQQQQQQQQLSRNAEYRTVYSYVRPRIRLTDCGMRAAALPVRRHRSARRPAVPSNGAPDRGLADGGGFSESKAESGAVECSTNVTRGAVRCGEVQRGVSALATTDATMRLAGWLAGWLDGWMEMDGERVDRIGGEEGVHRRVASHPIASLRLVSSRLVSVRSLVTIANRFRRSPCAGSSVSSTWNSANDFSTLVLLFDRPQALQPRHPPPPPRHHRRNRAKRIASHRIASPTANGQRPRLRLENAERLDSILRENILRLGVFVNFLRSARRFENFPNLTQRSAAPRREKESRVAFGYRRRWRHCDRTVRVSDCEAEKGDSDKTSAKNHVQVGRFRRALPQILATSAKNLILLDLGMTLAFPTLVIPALLKSESDVRFDQTLASWFGSIMFICQPVGSLISGTVLEPLGRKHSMLLVNIPHLVGWYLFYAALSVPALFAAAILTGLGVGFMEAPVITYVGEISEPNLRGILTSYSGLFVMLGLIVELVLGTIYGWNTAALISSFVPIVTIVAISQVPETPMWLLSKNRLKEAEKSLQWLRGWVPASAVQKELNELVRYCDNSRLILPEKKRQSTEATAHSAATATMAYANPTVSLEDEGQRRPDAPEAVEATSAGCGGGPAVAAAGPTAVVVPHVERKATLKERLGDMVRPQMLKPMMLVVAFFTFHNGSGFPAMRPYMVNVFEELEFPVDAHWATVLISCIGFIGVIVCTVSVRYVGKRRLTLASLLGCAVSMLGLALWTLFHAKSANPNTYWTPFVLFTTLSFSFSFGIAPIPWVILSEIFPYRGRGFASGVAAAISYIMGFVTSKTFLDLKSLLGLSGVFMLYGSITVAGIVYVYLKLPETEGRSLEDIENIYKSKKTKI</sequence>
<evidence type="ECO:0000313" key="8">
    <source>
        <dbReference type="EMBL" id="KAK7579586.1"/>
    </source>
</evidence>
<comment type="caution">
    <text evidence="8">The sequence shown here is derived from an EMBL/GenBank/DDBJ whole genome shotgun (WGS) entry which is preliminary data.</text>
</comment>
<dbReference type="InterPro" id="IPR020846">
    <property type="entry name" value="MFS_dom"/>
</dbReference>
<feature type="transmembrane region" description="Helical" evidence="6">
    <location>
        <begin position="931"/>
        <end position="953"/>
    </location>
</feature>
<accession>A0AAN9TQ06</accession>
<dbReference type="PROSITE" id="PS00217">
    <property type="entry name" value="SUGAR_TRANSPORT_2"/>
    <property type="match status" value="1"/>
</dbReference>
<evidence type="ECO:0000256" key="6">
    <source>
        <dbReference type="SAM" id="Phobius"/>
    </source>
</evidence>
<dbReference type="AlphaFoldDB" id="A0AAN9TQ06"/>
<evidence type="ECO:0000256" key="1">
    <source>
        <dbReference type="ARBA" id="ARBA00004141"/>
    </source>
</evidence>
<evidence type="ECO:0000313" key="9">
    <source>
        <dbReference type="Proteomes" id="UP001367676"/>
    </source>
</evidence>
<dbReference type="InterPro" id="IPR036259">
    <property type="entry name" value="MFS_trans_sf"/>
</dbReference>
<proteinExistence type="predicted"/>